<feature type="compositionally biased region" description="Basic and acidic residues" evidence="2">
    <location>
        <begin position="242"/>
        <end position="260"/>
    </location>
</feature>
<evidence type="ECO:0000256" key="1">
    <source>
        <dbReference type="SAM" id="Coils"/>
    </source>
</evidence>
<dbReference type="Proteomes" id="UP000838878">
    <property type="component" value="Chromosome 5"/>
</dbReference>
<evidence type="ECO:0000313" key="4">
    <source>
        <dbReference type="Proteomes" id="UP000838878"/>
    </source>
</evidence>
<dbReference type="OrthoDB" id="10022108at2759"/>
<name>A0A8J9VMC9_9NEOP</name>
<evidence type="ECO:0000313" key="3">
    <source>
        <dbReference type="EMBL" id="CAH0724898.1"/>
    </source>
</evidence>
<feature type="region of interest" description="Disordered" evidence="2">
    <location>
        <begin position="1"/>
        <end position="25"/>
    </location>
</feature>
<dbReference type="EMBL" id="OV170225">
    <property type="protein sequence ID" value="CAH0724898.1"/>
    <property type="molecule type" value="Genomic_DNA"/>
</dbReference>
<gene>
    <name evidence="3" type="ORF">BINO364_LOCUS10542</name>
</gene>
<evidence type="ECO:0000256" key="2">
    <source>
        <dbReference type="SAM" id="MobiDB-lite"/>
    </source>
</evidence>
<feature type="non-terminal residue" evidence="3">
    <location>
        <position position="719"/>
    </location>
</feature>
<feature type="coiled-coil region" evidence="1">
    <location>
        <begin position="585"/>
        <end position="657"/>
    </location>
</feature>
<feature type="region of interest" description="Disordered" evidence="2">
    <location>
        <begin position="88"/>
        <end position="127"/>
    </location>
</feature>
<keyword evidence="1" id="KW-0175">Coiled coil</keyword>
<feature type="compositionally biased region" description="Basic residues" evidence="2">
    <location>
        <begin position="364"/>
        <end position="373"/>
    </location>
</feature>
<keyword evidence="4" id="KW-1185">Reference proteome</keyword>
<feature type="compositionally biased region" description="Low complexity" evidence="2">
    <location>
        <begin position="450"/>
        <end position="468"/>
    </location>
</feature>
<accession>A0A8J9VMC9</accession>
<organism evidence="3 4">
    <name type="scientific">Brenthis ino</name>
    <name type="common">lesser marbled fritillary</name>
    <dbReference type="NCBI Taxonomy" id="405034"/>
    <lineage>
        <taxon>Eukaryota</taxon>
        <taxon>Metazoa</taxon>
        <taxon>Ecdysozoa</taxon>
        <taxon>Arthropoda</taxon>
        <taxon>Hexapoda</taxon>
        <taxon>Insecta</taxon>
        <taxon>Pterygota</taxon>
        <taxon>Neoptera</taxon>
        <taxon>Endopterygota</taxon>
        <taxon>Lepidoptera</taxon>
        <taxon>Glossata</taxon>
        <taxon>Ditrysia</taxon>
        <taxon>Papilionoidea</taxon>
        <taxon>Nymphalidae</taxon>
        <taxon>Heliconiinae</taxon>
        <taxon>Argynnini</taxon>
        <taxon>Brenthis</taxon>
    </lineage>
</organism>
<protein>
    <submittedName>
        <fullName evidence="3">Uncharacterized protein</fullName>
    </submittedName>
</protein>
<dbReference type="AlphaFoldDB" id="A0A8J9VMC9"/>
<feature type="region of interest" description="Disordered" evidence="2">
    <location>
        <begin position="364"/>
        <end position="494"/>
    </location>
</feature>
<feature type="compositionally biased region" description="Pro residues" evidence="2">
    <location>
        <begin position="484"/>
        <end position="494"/>
    </location>
</feature>
<sequence>MFVIRTPTKAPKRAQSTSPDSNREVTAELNVTYEAKPSTPPTEAYVIALNSNIETADPIDITGFTTEVPAKTGTKPQPIRLKFMTTQSRAAPAKKKLTKAHSSQSNSGLTEVASADREKTSKSQETLNNPMEQTKIIERILAETKYHVDNIRTNLNQSGNIKRTIKEEIQKSTKGLYNMVLQSIKINTGEAVNYNLEIDMRKPESNEHKLNELLEYIKTQTTTLERTQQEILSLRGEMKELKTRKTDETSNKIQEPKSQRIEQTGEDLRRELKEHSELLRNSFTRIEMLSDKIDNHQKVLEGTTYASVAAGRTAKNPPQTTTLHSVIVTSTNETDTGDEVIQKFKDAVKDEEGWITVDKIRKAKDRKVTRHNKAMSSGERPLSPANFNHHRPPGPRPSEINPSISPILGRTCPSPARLSAVENEKAREDTSGGGSESRTEPDSTMHRTPPKTSKPPAVKAKTAKPQATSSKNIKMTTTASPSPSKIPTPSPLPLPLPPYVTKLIRQKSEIFPPKEVIDNKAEAHYNNILESINESKNIKTSIKENIAFHAEKLLHMVDAINCDMTDLAREVLAAVMERLDQAPEKQKQTQEMMELNTKMEKLMEQVITQNLDLKKEISELKAEIKEIKEEKSNTGLMEELQKQNIATEKTQKHLQEIKEDIKAIPISQPIPTEKPNTTPESFFFFFLLSLGKPIMGTHGEKMRVPAPPLPQPTATKRVC</sequence>
<feature type="region of interest" description="Disordered" evidence="2">
    <location>
        <begin position="242"/>
        <end position="263"/>
    </location>
</feature>
<proteinExistence type="predicted"/>
<feature type="compositionally biased region" description="Polar residues" evidence="2">
    <location>
        <begin position="100"/>
        <end position="109"/>
    </location>
</feature>
<reference evidence="3" key="1">
    <citation type="submission" date="2021-12" db="EMBL/GenBank/DDBJ databases">
        <authorList>
            <person name="Martin H S."/>
        </authorList>
    </citation>
    <scope>NUCLEOTIDE SEQUENCE</scope>
</reference>